<dbReference type="Gene3D" id="3.30.420.10">
    <property type="entry name" value="Ribonuclease H-like superfamily/Ribonuclease H"/>
    <property type="match status" value="1"/>
</dbReference>
<dbReference type="SUPFAM" id="SSF53098">
    <property type="entry name" value="Ribonuclease H-like"/>
    <property type="match status" value="1"/>
</dbReference>
<organism evidence="7 8">
    <name type="scientific">Liquidambar formosana</name>
    <name type="common">Formosan gum</name>
    <dbReference type="NCBI Taxonomy" id="63359"/>
    <lineage>
        <taxon>Eukaryota</taxon>
        <taxon>Viridiplantae</taxon>
        <taxon>Streptophyta</taxon>
        <taxon>Embryophyta</taxon>
        <taxon>Tracheophyta</taxon>
        <taxon>Spermatophyta</taxon>
        <taxon>Magnoliopsida</taxon>
        <taxon>eudicotyledons</taxon>
        <taxon>Gunneridae</taxon>
        <taxon>Pentapetalae</taxon>
        <taxon>Saxifragales</taxon>
        <taxon>Altingiaceae</taxon>
        <taxon>Liquidambar</taxon>
    </lineage>
</organism>
<comment type="similarity">
    <text evidence="1">Belongs to the staygreen family.</text>
</comment>
<feature type="domain" description="Reverse transcriptase zinc-binding" evidence="6">
    <location>
        <begin position="94"/>
        <end position="150"/>
    </location>
</feature>
<dbReference type="EMBL" id="JBBPBK010000012">
    <property type="protein sequence ID" value="KAK9273362.1"/>
    <property type="molecule type" value="Genomic_DNA"/>
</dbReference>
<gene>
    <name evidence="7" type="ORF">L1049_018171</name>
</gene>
<dbReference type="Pfam" id="PF12638">
    <property type="entry name" value="Staygreen"/>
    <property type="match status" value="1"/>
</dbReference>
<dbReference type="GO" id="GO:0004523">
    <property type="term" value="F:RNA-DNA hybrid ribonuclease activity"/>
    <property type="evidence" value="ECO:0007669"/>
    <property type="project" value="InterPro"/>
</dbReference>
<dbReference type="Pfam" id="PF13966">
    <property type="entry name" value="zf-RVT"/>
    <property type="match status" value="1"/>
</dbReference>
<evidence type="ECO:0000256" key="2">
    <source>
        <dbReference type="SAM" id="MobiDB-lite"/>
    </source>
</evidence>
<keyword evidence="3" id="KW-0812">Transmembrane</keyword>
<evidence type="ECO:0000256" key="1">
    <source>
        <dbReference type="ARBA" id="ARBA00009234"/>
    </source>
</evidence>
<feature type="compositionally biased region" description="Basic and acidic residues" evidence="2">
    <location>
        <begin position="370"/>
        <end position="381"/>
    </location>
</feature>
<dbReference type="InterPro" id="IPR012337">
    <property type="entry name" value="RNaseH-like_sf"/>
</dbReference>
<feature type="domain" description="Staygreen protein" evidence="4">
    <location>
        <begin position="390"/>
        <end position="539"/>
    </location>
</feature>
<reference evidence="7 8" key="1">
    <citation type="journal article" date="2024" name="Plant J.">
        <title>Genome sequences and population genomics reveal climatic adaptation and genomic divergence between two closely related sweetgum species.</title>
        <authorList>
            <person name="Xu W.Q."/>
            <person name="Ren C.Q."/>
            <person name="Zhang X.Y."/>
            <person name="Comes H.P."/>
            <person name="Liu X.H."/>
            <person name="Li Y.G."/>
            <person name="Kettle C.J."/>
            <person name="Jalonen R."/>
            <person name="Gaisberger H."/>
            <person name="Ma Y.Z."/>
            <person name="Qiu Y.X."/>
        </authorList>
    </citation>
    <scope>NUCLEOTIDE SEQUENCE [LARGE SCALE GENOMIC DNA]</scope>
    <source>
        <strain evidence="7">Hangzhou</strain>
    </source>
</reference>
<dbReference type="PANTHER" id="PTHR31750:SF18">
    <property type="entry name" value="MAGNESIUM DECHELATASE SGRL, CHLOROPLASTIC"/>
    <property type="match status" value="1"/>
</dbReference>
<dbReference type="CDD" id="cd06222">
    <property type="entry name" value="RNase_H_like"/>
    <property type="match status" value="1"/>
</dbReference>
<dbReference type="InterPro" id="IPR044730">
    <property type="entry name" value="RNase_H-like_dom_plant"/>
</dbReference>
<feature type="region of interest" description="Disordered" evidence="2">
    <location>
        <begin position="313"/>
        <end position="381"/>
    </location>
</feature>
<dbReference type="InterPro" id="IPR026960">
    <property type="entry name" value="RVT-Znf"/>
</dbReference>
<dbReference type="Proteomes" id="UP001415857">
    <property type="component" value="Unassembled WGS sequence"/>
</dbReference>
<keyword evidence="3" id="KW-1133">Transmembrane helix</keyword>
<dbReference type="GO" id="GO:0003676">
    <property type="term" value="F:nucleic acid binding"/>
    <property type="evidence" value="ECO:0007669"/>
    <property type="project" value="InterPro"/>
</dbReference>
<evidence type="ECO:0000259" key="4">
    <source>
        <dbReference type="Pfam" id="PF12638"/>
    </source>
</evidence>
<evidence type="ECO:0000259" key="5">
    <source>
        <dbReference type="Pfam" id="PF13456"/>
    </source>
</evidence>
<protein>
    <submittedName>
        <fullName evidence="7">Uncharacterized protein</fullName>
    </submittedName>
</protein>
<proteinExistence type="inferred from homology"/>
<dbReference type="AlphaFoldDB" id="A0AAP0NHC3"/>
<comment type="caution">
    <text evidence="7">The sequence shown here is derived from an EMBL/GenBank/DDBJ whole genome shotgun (WGS) entry which is preliminary data.</text>
</comment>
<keyword evidence="3" id="KW-0472">Membrane</keyword>
<feature type="transmembrane region" description="Helical" evidence="3">
    <location>
        <begin position="20"/>
        <end position="38"/>
    </location>
</feature>
<dbReference type="InterPro" id="IPR002156">
    <property type="entry name" value="RNaseH_domain"/>
</dbReference>
<accession>A0AAP0NHC3</accession>
<evidence type="ECO:0000256" key="3">
    <source>
        <dbReference type="SAM" id="Phobius"/>
    </source>
</evidence>
<name>A0AAP0NHC3_LIQFO</name>
<dbReference type="InterPro" id="IPR036397">
    <property type="entry name" value="RNaseH_sf"/>
</dbReference>
<dbReference type="PANTHER" id="PTHR31750">
    <property type="entry name" value="PROTEIN STAY-GREEN 1, CHLOROPLASTIC-RELATED"/>
    <property type="match status" value="1"/>
</dbReference>
<keyword evidence="8" id="KW-1185">Reference proteome</keyword>
<evidence type="ECO:0000313" key="7">
    <source>
        <dbReference type="EMBL" id="KAK9273362.1"/>
    </source>
</evidence>
<feature type="compositionally biased region" description="Basic and acidic residues" evidence="2">
    <location>
        <begin position="352"/>
        <end position="361"/>
    </location>
</feature>
<dbReference type="InterPro" id="IPR024438">
    <property type="entry name" value="Staygreen"/>
</dbReference>
<feature type="domain" description="RNase H type-1" evidence="5">
    <location>
        <begin position="174"/>
        <end position="258"/>
    </location>
</feature>
<dbReference type="Pfam" id="PF13456">
    <property type="entry name" value="RVT_3"/>
    <property type="match status" value="1"/>
</dbReference>
<evidence type="ECO:0000313" key="8">
    <source>
        <dbReference type="Proteomes" id="UP001415857"/>
    </source>
</evidence>
<evidence type="ECO:0000259" key="6">
    <source>
        <dbReference type="Pfam" id="PF13966"/>
    </source>
</evidence>
<sequence>MLMSLVGKLKTSGTRPWVGYLTLSPSLSLIISKLLSVLSPSKLLATLMTTWLGGTPLMVVLPLNLLMALRNLLFGLLLFLTPTGNGFSVPLAPPPKIQHFLWLCFHNRISAKASLVARYIGTDSCCSLCNHPAEDTVHILRDCVVAMEIWSSLDPHLPPTFFSQPLMSWNIGLSTSVAVELWALRNGLLLAHNRGINKLQVEVDAQDVISLITSQYNDLHPYSAIIHDCRLLLRMDWKVTLTHTYREANQCANKMAKKGHLMAAPFTILDFPSSDYCNIIYDDARGVIWLTVESEVFVVAEDSSRLDTHSIKSSFANRNGNGAGRGRVDHVPSPTLTLKLSGGSGVDLARNNGERRREKVRNQGRSGVDLARESDKPQRETARLLGPRARFEASKLKVVLMGEGMNGYSGITPRTYILSHCNLAANLTLTISNVINLDQLKGWYSKDDVVAEWKDVNGDMCLHVHCYVSGPNPLLDLAAEFRYHIFCKELPLVLTAALHGDSVLFRERPELLDALVWAYFHSSSKKYNRMECWGPLKDAAEAKLNTSLHRHSI</sequence>